<evidence type="ECO:0000256" key="5">
    <source>
        <dbReference type="ARBA" id="ARBA00023136"/>
    </source>
</evidence>
<evidence type="ECO:0000256" key="6">
    <source>
        <dbReference type="ARBA" id="ARBA00023306"/>
    </source>
</evidence>
<dbReference type="Proteomes" id="UP000054123">
    <property type="component" value="Unassembled WGS sequence"/>
</dbReference>
<keyword evidence="9" id="KW-1185">Reference proteome</keyword>
<keyword evidence="4 7" id="KW-1133">Transmembrane helix</keyword>
<keyword evidence="2 7" id="KW-0132">Cell division</keyword>
<comment type="similarity">
    <text evidence="7">Belongs to the FtsB family.</text>
</comment>
<dbReference type="PANTHER" id="PTHR37485:SF1">
    <property type="entry name" value="CELL DIVISION PROTEIN FTSB"/>
    <property type="match status" value="1"/>
</dbReference>
<evidence type="ECO:0000256" key="1">
    <source>
        <dbReference type="ARBA" id="ARBA00022475"/>
    </source>
</evidence>
<evidence type="ECO:0000313" key="8">
    <source>
        <dbReference type="EMBL" id="EXI62054.1"/>
    </source>
</evidence>
<dbReference type="HAMAP" id="MF_00599">
    <property type="entry name" value="FtsB"/>
    <property type="match status" value="1"/>
</dbReference>
<dbReference type="GO" id="GO:0043093">
    <property type="term" value="P:FtsZ-dependent cytokinesis"/>
    <property type="evidence" value="ECO:0007669"/>
    <property type="project" value="UniProtKB-UniRule"/>
</dbReference>
<dbReference type="STRING" id="1122190.GCA_000621105_00527"/>
<protein>
    <recommendedName>
        <fullName evidence="7">Cell division protein FtsB</fullName>
    </recommendedName>
</protein>
<accession>A0A011P6H4</accession>
<comment type="caution">
    <text evidence="8">The sequence shown here is derived from an EMBL/GenBank/DDBJ whole genome shotgun (WGS) entry which is preliminary data.</text>
</comment>
<dbReference type="OrthoDB" id="7061211at2"/>
<evidence type="ECO:0000256" key="2">
    <source>
        <dbReference type="ARBA" id="ARBA00022618"/>
    </source>
</evidence>
<dbReference type="EMBL" id="JANJ01000005">
    <property type="protein sequence ID" value="EXI62054.1"/>
    <property type="molecule type" value="Genomic_DNA"/>
</dbReference>
<dbReference type="GO" id="GO:0030428">
    <property type="term" value="C:cell septum"/>
    <property type="evidence" value="ECO:0007669"/>
    <property type="project" value="TreeGrafter"/>
</dbReference>
<keyword evidence="7" id="KW-0997">Cell inner membrane</keyword>
<keyword evidence="3 7" id="KW-0812">Transmembrane</keyword>
<feature type="topological domain" description="Cytoplasmic" evidence="7">
    <location>
        <begin position="1"/>
        <end position="3"/>
    </location>
</feature>
<dbReference type="AlphaFoldDB" id="A0A011P6H4"/>
<evidence type="ECO:0000256" key="4">
    <source>
        <dbReference type="ARBA" id="ARBA00022989"/>
    </source>
</evidence>
<dbReference type="RefSeq" id="WP_027074446.1">
    <property type="nucleotide sequence ID" value="NZ_AVSP01000004.1"/>
</dbReference>
<evidence type="ECO:0000313" key="9">
    <source>
        <dbReference type="Proteomes" id="UP000054123"/>
    </source>
</evidence>
<gene>
    <name evidence="7" type="primary">ftsB</name>
    <name evidence="8" type="ORF">AK33_08075</name>
</gene>
<evidence type="ECO:0000256" key="7">
    <source>
        <dbReference type="HAMAP-Rule" id="MF_00599"/>
    </source>
</evidence>
<keyword evidence="7" id="KW-0175">Coiled coil</keyword>
<proteinExistence type="inferred from homology"/>
<keyword evidence="5 7" id="KW-0472">Membrane</keyword>
<comment type="function">
    <text evidence="7">Essential cell division protein. May link together the upstream cell division proteins, which are predominantly cytoplasmic, with the downstream cell division proteins, which are predominantly periplasmic.</text>
</comment>
<dbReference type="PATRIC" id="fig|1450449.3.peg.1598"/>
<feature type="coiled-coil region" evidence="7">
    <location>
        <begin position="29"/>
        <end position="70"/>
    </location>
</feature>
<keyword evidence="1 7" id="KW-1003">Cell membrane</keyword>
<organism evidence="8 9">
    <name type="scientific">Mannheimia granulomatis</name>
    <dbReference type="NCBI Taxonomy" id="85402"/>
    <lineage>
        <taxon>Bacteria</taxon>
        <taxon>Pseudomonadati</taxon>
        <taxon>Pseudomonadota</taxon>
        <taxon>Gammaproteobacteria</taxon>
        <taxon>Pasteurellales</taxon>
        <taxon>Pasteurellaceae</taxon>
        <taxon>Mannheimia</taxon>
    </lineage>
</organism>
<reference evidence="8 9" key="1">
    <citation type="journal article" date="2014" name="Genome Announc.">
        <title>Genome Sequence of a Presumptive Mannheimia haemolytica Strain with an A1/A6-Cross-Reactive Serotype from a White-Tailed Deer (Odocoileus virginianus).</title>
        <authorList>
            <person name="Lawrence P.K."/>
            <person name="Bey R.F."/>
            <person name="Wiener B."/>
            <person name="Kittichotirat W."/>
            <person name="Bumgarner R.E."/>
        </authorList>
    </citation>
    <scope>NUCLEOTIDE SEQUENCE [LARGE SCALE GENOMIC DNA]</scope>
    <source>
        <strain evidence="8 9">PKL10</strain>
    </source>
</reference>
<dbReference type="InterPro" id="IPR007060">
    <property type="entry name" value="FtsL/DivIC"/>
</dbReference>
<dbReference type="GO" id="GO:0005886">
    <property type="term" value="C:plasma membrane"/>
    <property type="evidence" value="ECO:0007669"/>
    <property type="project" value="UniProtKB-SubCell"/>
</dbReference>
<dbReference type="NCBIfam" id="NF002058">
    <property type="entry name" value="PRK00888.1"/>
    <property type="match status" value="1"/>
</dbReference>
<evidence type="ECO:0000256" key="3">
    <source>
        <dbReference type="ARBA" id="ARBA00022692"/>
    </source>
</evidence>
<feature type="topological domain" description="Periplasmic" evidence="7">
    <location>
        <begin position="22"/>
        <end position="93"/>
    </location>
</feature>
<name>A0A011P6H4_9PAST</name>
<dbReference type="PANTHER" id="PTHR37485">
    <property type="entry name" value="CELL DIVISION PROTEIN FTSB"/>
    <property type="match status" value="1"/>
</dbReference>
<dbReference type="GO" id="GO:0032153">
    <property type="term" value="C:cell division site"/>
    <property type="evidence" value="ECO:0007669"/>
    <property type="project" value="UniProtKB-UniRule"/>
</dbReference>
<sequence>MRLLIIFFALLLGLSQYTFWFGKNGWSDYQDVQHEVTLLKEENAKLTARNKLIEAEIYDLKNGVDALEERARLEREMVKENEVFYRIVPKTKQ</sequence>
<comment type="subunit">
    <text evidence="7">Part of a complex composed of FtsB, FtsL and FtsQ.</text>
</comment>
<dbReference type="Pfam" id="PF04977">
    <property type="entry name" value="DivIC"/>
    <property type="match status" value="1"/>
</dbReference>
<comment type="subcellular location">
    <subcellularLocation>
        <location evidence="7">Cell inner membrane</location>
        <topology evidence="7">Single-pass type II membrane protein</topology>
    </subcellularLocation>
    <text evidence="7">Localizes to the division septum.</text>
</comment>
<keyword evidence="6 7" id="KW-0131">Cell cycle</keyword>
<dbReference type="InterPro" id="IPR023081">
    <property type="entry name" value="Cell_div_FtsB"/>
</dbReference>